<protein>
    <submittedName>
        <fullName evidence="2">Uncharacterized protein</fullName>
    </submittedName>
</protein>
<feature type="region of interest" description="Disordered" evidence="1">
    <location>
        <begin position="1"/>
        <end position="20"/>
    </location>
</feature>
<keyword evidence="3" id="KW-1185">Reference proteome</keyword>
<proteinExistence type="predicted"/>
<comment type="caution">
    <text evidence="2">The sequence shown here is derived from an EMBL/GenBank/DDBJ whole genome shotgun (WGS) entry which is preliminary data.</text>
</comment>
<evidence type="ECO:0000313" key="3">
    <source>
        <dbReference type="Proteomes" id="UP001152803"/>
    </source>
</evidence>
<sequence length="74" mass="8434">MGYERRADLQERDVDKGRTNGISRPHLDFNLLLNRYTRSKAHHKRVGTCGSIKEFFAVVGVLGMSAERCLSPDR</sequence>
<organism evidence="2 3">
    <name type="scientific">Conger conger</name>
    <name type="common">Conger eel</name>
    <name type="synonym">Muraena conger</name>
    <dbReference type="NCBI Taxonomy" id="82655"/>
    <lineage>
        <taxon>Eukaryota</taxon>
        <taxon>Metazoa</taxon>
        <taxon>Chordata</taxon>
        <taxon>Craniata</taxon>
        <taxon>Vertebrata</taxon>
        <taxon>Euteleostomi</taxon>
        <taxon>Actinopterygii</taxon>
        <taxon>Neopterygii</taxon>
        <taxon>Teleostei</taxon>
        <taxon>Anguilliformes</taxon>
        <taxon>Congridae</taxon>
        <taxon>Conger</taxon>
    </lineage>
</organism>
<accession>A0A9Q1E181</accession>
<dbReference type="Proteomes" id="UP001152803">
    <property type="component" value="Unassembled WGS sequence"/>
</dbReference>
<dbReference type="EMBL" id="JAFJMO010000001">
    <property type="protein sequence ID" value="KAJ8287767.1"/>
    <property type="molecule type" value="Genomic_DNA"/>
</dbReference>
<evidence type="ECO:0000313" key="2">
    <source>
        <dbReference type="EMBL" id="KAJ8287767.1"/>
    </source>
</evidence>
<feature type="compositionally biased region" description="Basic and acidic residues" evidence="1">
    <location>
        <begin position="1"/>
        <end position="18"/>
    </location>
</feature>
<evidence type="ECO:0000256" key="1">
    <source>
        <dbReference type="SAM" id="MobiDB-lite"/>
    </source>
</evidence>
<dbReference type="AlphaFoldDB" id="A0A9Q1E181"/>
<gene>
    <name evidence="2" type="ORF">COCON_G00004260</name>
</gene>
<reference evidence="2" key="1">
    <citation type="journal article" date="2023" name="Science">
        <title>Genome structures resolve the early diversification of teleost fishes.</title>
        <authorList>
            <person name="Parey E."/>
            <person name="Louis A."/>
            <person name="Montfort J."/>
            <person name="Bouchez O."/>
            <person name="Roques C."/>
            <person name="Iampietro C."/>
            <person name="Lluch J."/>
            <person name="Castinel A."/>
            <person name="Donnadieu C."/>
            <person name="Desvignes T."/>
            <person name="Floi Bucao C."/>
            <person name="Jouanno E."/>
            <person name="Wen M."/>
            <person name="Mejri S."/>
            <person name="Dirks R."/>
            <person name="Jansen H."/>
            <person name="Henkel C."/>
            <person name="Chen W.J."/>
            <person name="Zahm M."/>
            <person name="Cabau C."/>
            <person name="Klopp C."/>
            <person name="Thompson A.W."/>
            <person name="Robinson-Rechavi M."/>
            <person name="Braasch I."/>
            <person name="Lecointre G."/>
            <person name="Bobe J."/>
            <person name="Postlethwait J.H."/>
            <person name="Berthelot C."/>
            <person name="Roest Crollius H."/>
            <person name="Guiguen Y."/>
        </authorList>
    </citation>
    <scope>NUCLEOTIDE SEQUENCE</scope>
    <source>
        <strain evidence="2">Concon-B</strain>
    </source>
</reference>
<name>A0A9Q1E181_CONCO</name>